<proteinExistence type="predicted"/>
<dbReference type="Proteomes" id="UP001239111">
    <property type="component" value="Chromosome 3"/>
</dbReference>
<protein>
    <submittedName>
        <fullName evidence="1">Uncharacterized protein</fullName>
    </submittedName>
</protein>
<keyword evidence="2" id="KW-1185">Reference proteome</keyword>
<evidence type="ECO:0000313" key="2">
    <source>
        <dbReference type="Proteomes" id="UP001239111"/>
    </source>
</evidence>
<sequence length="464" mass="51641">MGRLVLAEERLLSYLESLSRPDAYSVGLILGQSTAQKDFVIHLAKTLPASNAEVVEEPLLTPVTETPKDTSEDYIKSVKDIDINLVADHAKHVTRMLPGGMSVLGIFIVGPEDCLNNSAHAQKLRTVLSAIHKSLASNSYLYGISDHENLILGFNSVTKLHVCKSVDVSSGGILKPADWKFQKKITTWHHLEALVDFDHLFPVPDDMHPHTLERQLQSIVERISEMVNNALVVIEDEPKSPEDVIESFATKKNLGKGEEGDELDEVLQVGVHVPCSFKEKSNSIKTISCSASMRLMGQLVSKTALHQRATVKEATSAVRQDILRSLASRLELHLNSVIEEENGSPEENVTLHEPPRRVLFELPINKVTLSDYLFPGEEPTVSLVLLHQLLDIEVQEDQIQKDAEKQVDPSEFYCQNEVKTKPIDQGKEPKYSSNFTLYIASIVIAFLFAILGILIYQLSTGKRN</sequence>
<name>A0ACC2NDC6_9HYME</name>
<comment type="caution">
    <text evidence="1">The sequence shown here is derived from an EMBL/GenBank/DDBJ whole genome shotgun (WGS) entry which is preliminary data.</text>
</comment>
<dbReference type="EMBL" id="CM056743">
    <property type="protein sequence ID" value="KAJ8669081.1"/>
    <property type="molecule type" value="Genomic_DNA"/>
</dbReference>
<organism evidence="1 2">
    <name type="scientific">Eretmocerus hayati</name>
    <dbReference type="NCBI Taxonomy" id="131215"/>
    <lineage>
        <taxon>Eukaryota</taxon>
        <taxon>Metazoa</taxon>
        <taxon>Ecdysozoa</taxon>
        <taxon>Arthropoda</taxon>
        <taxon>Hexapoda</taxon>
        <taxon>Insecta</taxon>
        <taxon>Pterygota</taxon>
        <taxon>Neoptera</taxon>
        <taxon>Endopterygota</taxon>
        <taxon>Hymenoptera</taxon>
        <taxon>Apocrita</taxon>
        <taxon>Proctotrupomorpha</taxon>
        <taxon>Chalcidoidea</taxon>
        <taxon>Aphelinidae</taxon>
        <taxon>Aphelininae</taxon>
        <taxon>Eretmocerus</taxon>
    </lineage>
</organism>
<gene>
    <name evidence="1" type="ORF">QAD02_000340</name>
</gene>
<evidence type="ECO:0000313" key="1">
    <source>
        <dbReference type="EMBL" id="KAJ8669081.1"/>
    </source>
</evidence>
<reference evidence="1" key="1">
    <citation type="submission" date="2023-04" db="EMBL/GenBank/DDBJ databases">
        <title>A chromosome-level genome assembly of the parasitoid wasp Eretmocerus hayati.</title>
        <authorList>
            <person name="Zhong Y."/>
            <person name="Liu S."/>
            <person name="Liu Y."/>
        </authorList>
    </citation>
    <scope>NUCLEOTIDE SEQUENCE</scope>
    <source>
        <strain evidence="1">ZJU_SS_LIU_2023</strain>
    </source>
</reference>
<accession>A0ACC2NDC6</accession>